<gene>
    <name evidence="2" type="ORF">GCM10022268_26840</name>
</gene>
<proteinExistence type="predicted"/>
<comment type="caution">
    <text evidence="2">The sequence shown here is derived from an EMBL/GenBank/DDBJ whole genome shotgun (WGS) entry which is preliminary data.</text>
</comment>
<protein>
    <submittedName>
        <fullName evidence="2">Uncharacterized protein</fullName>
    </submittedName>
</protein>
<organism evidence="2 3">
    <name type="scientific">Sphingomonas cynarae</name>
    <dbReference type="NCBI Taxonomy" id="930197"/>
    <lineage>
        <taxon>Bacteria</taxon>
        <taxon>Pseudomonadati</taxon>
        <taxon>Pseudomonadota</taxon>
        <taxon>Alphaproteobacteria</taxon>
        <taxon>Sphingomonadales</taxon>
        <taxon>Sphingomonadaceae</taxon>
        <taxon>Sphingomonas</taxon>
    </lineage>
</organism>
<evidence type="ECO:0000313" key="3">
    <source>
        <dbReference type="Proteomes" id="UP001500523"/>
    </source>
</evidence>
<sequence>MRRGCSGTPGLLAPVCRSRSTDTGLPTARGRRETRRDFPFPIRGFHRIGPAAAIGRQPSIRASAIVGQTRRSRIHRNDPVHTIPPDPADWKRGYRLSYTWPFGL</sequence>
<accession>A0ABP7EGZ8</accession>
<dbReference type="EMBL" id="BAABBF010000006">
    <property type="protein sequence ID" value="GAA3717093.1"/>
    <property type="molecule type" value="Genomic_DNA"/>
</dbReference>
<keyword evidence="3" id="KW-1185">Reference proteome</keyword>
<reference evidence="3" key="1">
    <citation type="journal article" date="2019" name="Int. J. Syst. Evol. Microbiol.">
        <title>The Global Catalogue of Microorganisms (GCM) 10K type strain sequencing project: providing services to taxonomists for standard genome sequencing and annotation.</title>
        <authorList>
            <consortium name="The Broad Institute Genomics Platform"/>
            <consortium name="The Broad Institute Genome Sequencing Center for Infectious Disease"/>
            <person name="Wu L."/>
            <person name="Ma J."/>
        </authorList>
    </citation>
    <scope>NUCLEOTIDE SEQUENCE [LARGE SCALE GENOMIC DNA]</scope>
    <source>
        <strain evidence="3">JCM 17498</strain>
    </source>
</reference>
<evidence type="ECO:0000313" key="2">
    <source>
        <dbReference type="EMBL" id="GAA3717093.1"/>
    </source>
</evidence>
<evidence type="ECO:0000256" key="1">
    <source>
        <dbReference type="SAM" id="MobiDB-lite"/>
    </source>
</evidence>
<feature type="region of interest" description="Disordered" evidence="1">
    <location>
        <begin position="1"/>
        <end position="37"/>
    </location>
</feature>
<name>A0ABP7EGZ8_9SPHN</name>
<dbReference type="Proteomes" id="UP001500523">
    <property type="component" value="Unassembled WGS sequence"/>
</dbReference>